<name>A0AAE1P204_9EUCA</name>
<proteinExistence type="predicted"/>
<gene>
    <name evidence="1" type="ORF">Pmani_027932</name>
</gene>
<organism evidence="1 2">
    <name type="scientific">Petrolisthes manimaculis</name>
    <dbReference type="NCBI Taxonomy" id="1843537"/>
    <lineage>
        <taxon>Eukaryota</taxon>
        <taxon>Metazoa</taxon>
        <taxon>Ecdysozoa</taxon>
        <taxon>Arthropoda</taxon>
        <taxon>Crustacea</taxon>
        <taxon>Multicrustacea</taxon>
        <taxon>Malacostraca</taxon>
        <taxon>Eumalacostraca</taxon>
        <taxon>Eucarida</taxon>
        <taxon>Decapoda</taxon>
        <taxon>Pleocyemata</taxon>
        <taxon>Anomura</taxon>
        <taxon>Galatheoidea</taxon>
        <taxon>Porcellanidae</taxon>
        <taxon>Petrolisthes</taxon>
    </lineage>
</organism>
<dbReference type="AlphaFoldDB" id="A0AAE1P204"/>
<evidence type="ECO:0000313" key="1">
    <source>
        <dbReference type="EMBL" id="KAK4299821.1"/>
    </source>
</evidence>
<accession>A0AAE1P204</accession>
<dbReference type="Proteomes" id="UP001292094">
    <property type="component" value="Unassembled WGS sequence"/>
</dbReference>
<comment type="caution">
    <text evidence="1">The sequence shown here is derived from an EMBL/GenBank/DDBJ whole genome shotgun (WGS) entry which is preliminary data.</text>
</comment>
<reference evidence="1" key="1">
    <citation type="submission" date="2023-11" db="EMBL/GenBank/DDBJ databases">
        <title>Genome assemblies of two species of porcelain crab, Petrolisthes cinctipes and Petrolisthes manimaculis (Anomura: Porcellanidae).</title>
        <authorList>
            <person name="Angst P."/>
        </authorList>
    </citation>
    <scope>NUCLEOTIDE SEQUENCE</scope>
    <source>
        <strain evidence="1">PB745_02</strain>
        <tissue evidence="1">Gill</tissue>
    </source>
</reference>
<sequence>MDAANQPDIGFGVMVLVHSRCKVLFITRLISPTSSLKHSLPRSHCLPRDKPATLHFTSSIPPCLNSSQPPTTNNTLLISSQPSPHSCLIKASTLFIPLSCLSSSPPTILACYLSPRPRSPPLFFSKGNTFVTEKRGNSWTRPQLALIWQVEFCLLAAWVLVVQ</sequence>
<dbReference type="EMBL" id="JAWZYT010003168">
    <property type="protein sequence ID" value="KAK4299821.1"/>
    <property type="molecule type" value="Genomic_DNA"/>
</dbReference>
<protein>
    <submittedName>
        <fullName evidence="1">Uncharacterized protein</fullName>
    </submittedName>
</protein>
<keyword evidence="2" id="KW-1185">Reference proteome</keyword>
<evidence type="ECO:0000313" key="2">
    <source>
        <dbReference type="Proteomes" id="UP001292094"/>
    </source>
</evidence>